<dbReference type="KEGG" id="omr:OXIME_000770"/>
<proteinExistence type="predicted"/>
<dbReference type="Pfam" id="PF00665">
    <property type="entry name" value="rve"/>
    <property type="match status" value="1"/>
</dbReference>
<dbReference type="EMBL" id="CP133772">
    <property type="protein sequence ID" value="WYY00210.1"/>
    <property type="molecule type" value="Genomic_DNA"/>
</dbReference>
<organism evidence="2 3">
    <name type="scientific">Oxyplasma meridianum</name>
    <dbReference type="NCBI Taxonomy" id="3073602"/>
    <lineage>
        <taxon>Archaea</taxon>
        <taxon>Methanobacteriati</taxon>
        <taxon>Thermoplasmatota</taxon>
        <taxon>Thermoplasmata</taxon>
        <taxon>Thermoplasmatales</taxon>
        <taxon>Thermoplasmataceae</taxon>
        <taxon>Oxyplasma</taxon>
    </lineage>
</organism>
<dbReference type="PROSITE" id="PS50994">
    <property type="entry name" value="INTEGRASE"/>
    <property type="match status" value="1"/>
</dbReference>
<reference evidence="2 3" key="1">
    <citation type="submission" date="2023-09" db="EMBL/GenBank/DDBJ databases">
        <authorList>
            <person name="Golyshina O.V."/>
            <person name="Lunev E.A."/>
            <person name="Bargiela R."/>
            <person name="Gaines M.C."/>
            <person name="Daum B."/>
            <person name="Bale N.J."/>
            <person name="Koenen M."/>
            <person name="Sinninghe Damst J.S."/>
            <person name="Yakimov M."/>
            <person name="Golyshin P.N."/>
        </authorList>
    </citation>
    <scope>NUCLEOTIDE SEQUENCE [LARGE SCALE GENOMIC DNA]</scope>
    <source>
        <strain evidence="2 3">M1</strain>
    </source>
</reference>
<dbReference type="InterPro" id="IPR036397">
    <property type="entry name" value="RNaseH_sf"/>
</dbReference>
<dbReference type="PANTHER" id="PTHR46889">
    <property type="entry name" value="TRANSPOSASE INSF FOR INSERTION SEQUENCE IS3B-RELATED"/>
    <property type="match status" value="1"/>
</dbReference>
<dbReference type="Proteomes" id="UP001451606">
    <property type="component" value="Chromosome"/>
</dbReference>
<dbReference type="RefSeq" id="WP_393972244.1">
    <property type="nucleotide sequence ID" value="NZ_CP133772.1"/>
</dbReference>
<dbReference type="PANTHER" id="PTHR46889:SF5">
    <property type="entry name" value="INTEGRASE PROTEIN"/>
    <property type="match status" value="1"/>
</dbReference>
<dbReference type="GeneID" id="95967503"/>
<protein>
    <submittedName>
        <fullName evidence="2">DDE-type integrase/transposase/recombinase</fullName>
    </submittedName>
</protein>
<evidence type="ECO:0000313" key="3">
    <source>
        <dbReference type="Proteomes" id="UP001451606"/>
    </source>
</evidence>
<dbReference type="InterPro" id="IPR001584">
    <property type="entry name" value="Integrase_cat-core"/>
</dbReference>
<dbReference type="GO" id="GO:0003676">
    <property type="term" value="F:nucleic acid binding"/>
    <property type="evidence" value="ECO:0007669"/>
    <property type="project" value="InterPro"/>
</dbReference>
<dbReference type="AlphaFoldDB" id="A0AAX4NFI3"/>
<dbReference type="InterPro" id="IPR012337">
    <property type="entry name" value="RNaseH-like_sf"/>
</dbReference>
<keyword evidence="3" id="KW-1185">Reference proteome</keyword>
<dbReference type="Gene3D" id="3.30.420.10">
    <property type="entry name" value="Ribonuclease H-like superfamily/Ribonuclease H"/>
    <property type="match status" value="1"/>
</dbReference>
<dbReference type="InterPro" id="IPR050900">
    <property type="entry name" value="Transposase_IS3/IS150/IS904"/>
</dbReference>
<sequence>MPTKKGMTYLISFKDTFTKKWLGYNYSKSMTSSDAIKSLDDAIIREYGFKIPNNLIVRTDNGVQYISNKFNDVIKLYNININI</sequence>
<evidence type="ECO:0000313" key="2">
    <source>
        <dbReference type="EMBL" id="WYY00210.1"/>
    </source>
</evidence>
<feature type="domain" description="Integrase catalytic" evidence="1">
    <location>
        <begin position="1"/>
        <end position="83"/>
    </location>
</feature>
<evidence type="ECO:0000259" key="1">
    <source>
        <dbReference type="PROSITE" id="PS50994"/>
    </source>
</evidence>
<accession>A0AAX4NFI3</accession>
<dbReference type="GO" id="GO:0015074">
    <property type="term" value="P:DNA integration"/>
    <property type="evidence" value="ECO:0007669"/>
    <property type="project" value="InterPro"/>
</dbReference>
<dbReference type="SUPFAM" id="SSF53098">
    <property type="entry name" value="Ribonuclease H-like"/>
    <property type="match status" value="1"/>
</dbReference>
<name>A0AAX4NFI3_9ARCH</name>
<gene>
    <name evidence="2" type="ORF">OXIME_000770</name>
</gene>